<organism evidence="3 4">
    <name type="scientific">Palleronia aestuarii</name>
    <dbReference type="NCBI Taxonomy" id="568105"/>
    <lineage>
        <taxon>Bacteria</taxon>
        <taxon>Pseudomonadati</taxon>
        <taxon>Pseudomonadota</taxon>
        <taxon>Alphaproteobacteria</taxon>
        <taxon>Rhodobacterales</taxon>
        <taxon>Roseobacteraceae</taxon>
        <taxon>Palleronia</taxon>
    </lineage>
</organism>
<evidence type="ECO:0000313" key="3">
    <source>
        <dbReference type="EMBL" id="PZX14161.1"/>
    </source>
</evidence>
<evidence type="ECO:0000256" key="1">
    <source>
        <dbReference type="SAM" id="MobiDB-lite"/>
    </source>
</evidence>
<proteinExistence type="predicted"/>
<dbReference type="AlphaFoldDB" id="A0A2W7N2B1"/>
<accession>A0A2W7N2B1</accession>
<name>A0A2W7N2B1_9RHOB</name>
<feature type="region of interest" description="Disordered" evidence="1">
    <location>
        <begin position="1"/>
        <end position="23"/>
    </location>
</feature>
<evidence type="ECO:0000256" key="2">
    <source>
        <dbReference type="SAM" id="Phobius"/>
    </source>
</evidence>
<keyword evidence="2" id="KW-0812">Transmembrane</keyword>
<protein>
    <submittedName>
        <fullName evidence="3">Uncharacterized protein</fullName>
    </submittedName>
</protein>
<sequence length="122" mass="13490">MSDRARHTRTHHEIQAQKGRPRPNYSIGEFLAAIAAEPHRLADLLDDNALPSQWEEAQAAAIARRNARRTAAIQPVSTWTSDPCDDSPDPRDARIATLTRWLWCLSLALTAISVAAIIGWVG</sequence>
<evidence type="ECO:0000313" key="4">
    <source>
        <dbReference type="Proteomes" id="UP000248916"/>
    </source>
</evidence>
<keyword evidence="2" id="KW-1133">Transmembrane helix</keyword>
<dbReference type="Proteomes" id="UP000248916">
    <property type="component" value="Unassembled WGS sequence"/>
</dbReference>
<reference evidence="3 4" key="1">
    <citation type="submission" date="2018-06" db="EMBL/GenBank/DDBJ databases">
        <title>Genomic Encyclopedia of Archaeal and Bacterial Type Strains, Phase II (KMG-II): from individual species to whole genera.</title>
        <authorList>
            <person name="Goeker M."/>
        </authorList>
    </citation>
    <scope>NUCLEOTIDE SEQUENCE [LARGE SCALE GENOMIC DNA]</scope>
    <source>
        <strain evidence="3 4">DSM 22009</strain>
    </source>
</reference>
<dbReference type="RefSeq" id="WP_146259438.1">
    <property type="nucleotide sequence ID" value="NZ_QKZL01000015.1"/>
</dbReference>
<feature type="compositionally biased region" description="Basic and acidic residues" evidence="1">
    <location>
        <begin position="1"/>
        <end position="15"/>
    </location>
</feature>
<keyword evidence="2" id="KW-0472">Membrane</keyword>
<keyword evidence="4" id="KW-1185">Reference proteome</keyword>
<comment type="caution">
    <text evidence="3">The sequence shown here is derived from an EMBL/GenBank/DDBJ whole genome shotgun (WGS) entry which is preliminary data.</text>
</comment>
<gene>
    <name evidence="3" type="ORF">LX81_02960</name>
</gene>
<feature type="transmembrane region" description="Helical" evidence="2">
    <location>
        <begin position="101"/>
        <end position="121"/>
    </location>
</feature>
<dbReference type="EMBL" id="QKZL01000015">
    <property type="protein sequence ID" value="PZX14161.1"/>
    <property type="molecule type" value="Genomic_DNA"/>
</dbReference>